<feature type="region of interest" description="Disordered" evidence="1">
    <location>
        <begin position="72"/>
        <end position="92"/>
    </location>
</feature>
<protein>
    <submittedName>
        <fullName evidence="2">Uncharacterized protein</fullName>
    </submittedName>
</protein>
<reference evidence="2" key="1">
    <citation type="journal article" date="2020" name="Fungal Divers.">
        <title>Resolving the Mortierellaceae phylogeny through synthesis of multi-gene phylogenetics and phylogenomics.</title>
        <authorList>
            <person name="Vandepol N."/>
            <person name="Liber J."/>
            <person name="Desiro A."/>
            <person name="Na H."/>
            <person name="Kennedy M."/>
            <person name="Barry K."/>
            <person name="Grigoriev I.V."/>
            <person name="Miller A.N."/>
            <person name="O'Donnell K."/>
            <person name="Stajich J.E."/>
            <person name="Bonito G."/>
        </authorList>
    </citation>
    <scope>NUCLEOTIDE SEQUENCE</scope>
    <source>
        <strain evidence="2">KOD948</strain>
    </source>
</reference>
<evidence type="ECO:0000256" key="1">
    <source>
        <dbReference type="SAM" id="MobiDB-lite"/>
    </source>
</evidence>
<accession>A0A9P6QH19</accession>
<dbReference type="AlphaFoldDB" id="A0A9P6QH19"/>
<evidence type="ECO:0000313" key="2">
    <source>
        <dbReference type="EMBL" id="KAG0265361.1"/>
    </source>
</evidence>
<dbReference type="Proteomes" id="UP000726737">
    <property type="component" value="Unassembled WGS sequence"/>
</dbReference>
<sequence>MSSTPACCNKNHEWDLHPQANRAFENNGTTKHANTQSTASSENSESQHQSKQPCKCGKDEWDLHPAMIRKIENEGSDADVKQLHKIENRQKA</sequence>
<evidence type="ECO:0000313" key="3">
    <source>
        <dbReference type="Proteomes" id="UP000726737"/>
    </source>
</evidence>
<dbReference type="EMBL" id="JAAAJA010000033">
    <property type="protein sequence ID" value="KAG0265361.1"/>
    <property type="molecule type" value="Genomic_DNA"/>
</dbReference>
<feature type="region of interest" description="Disordered" evidence="1">
    <location>
        <begin position="1"/>
        <end position="59"/>
    </location>
</feature>
<gene>
    <name evidence="2" type="ORF">BG011_004906</name>
</gene>
<proteinExistence type="predicted"/>
<name>A0A9P6QH19_9FUNG</name>
<organism evidence="2 3">
    <name type="scientific">Mortierella polycephala</name>
    <dbReference type="NCBI Taxonomy" id="41804"/>
    <lineage>
        <taxon>Eukaryota</taxon>
        <taxon>Fungi</taxon>
        <taxon>Fungi incertae sedis</taxon>
        <taxon>Mucoromycota</taxon>
        <taxon>Mortierellomycotina</taxon>
        <taxon>Mortierellomycetes</taxon>
        <taxon>Mortierellales</taxon>
        <taxon>Mortierellaceae</taxon>
        <taxon>Mortierella</taxon>
    </lineage>
</organism>
<keyword evidence="3" id="KW-1185">Reference proteome</keyword>
<feature type="compositionally biased region" description="Polar residues" evidence="1">
    <location>
        <begin position="24"/>
        <end position="52"/>
    </location>
</feature>
<comment type="caution">
    <text evidence="2">The sequence shown here is derived from an EMBL/GenBank/DDBJ whole genome shotgun (WGS) entry which is preliminary data.</text>
</comment>
<dbReference type="OrthoDB" id="2095854at2759"/>